<evidence type="ECO:0000313" key="3">
    <source>
        <dbReference type="Proteomes" id="UP000610760"/>
    </source>
</evidence>
<dbReference type="InterPro" id="IPR016181">
    <property type="entry name" value="Acyl_CoA_acyltransferase"/>
</dbReference>
<dbReference type="Proteomes" id="UP000610760">
    <property type="component" value="Unassembled WGS sequence"/>
</dbReference>
<accession>A0A926I8B5</accession>
<dbReference type="InterPro" id="IPR016732">
    <property type="entry name" value="UCP018688"/>
</dbReference>
<name>A0A926I8B5_9FIRM</name>
<dbReference type="RefSeq" id="WP_249296109.1">
    <property type="nucleotide sequence ID" value="NZ_JACRSV010000004.1"/>
</dbReference>
<dbReference type="InterPro" id="IPR024320">
    <property type="entry name" value="LPG_synthase_C"/>
</dbReference>
<reference evidence="2" key="1">
    <citation type="submission" date="2020-08" db="EMBL/GenBank/DDBJ databases">
        <title>Genome public.</title>
        <authorList>
            <person name="Liu C."/>
            <person name="Sun Q."/>
        </authorList>
    </citation>
    <scope>NUCLEOTIDE SEQUENCE</scope>
    <source>
        <strain evidence="2">NSJ-33</strain>
    </source>
</reference>
<dbReference type="Pfam" id="PF09924">
    <property type="entry name" value="LPG_synthase_C"/>
    <property type="match status" value="1"/>
</dbReference>
<keyword evidence="3" id="KW-1185">Reference proteome</keyword>
<evidence type="ECO:0000259" key="1">
    <source>
        <dbReference type="Pfam" id="PF09924"/>
    </source>
</evidence>
<gene>
    <name evidence="2" type="ORF">H8710_12165</name>
</gene>
<comment type="caution">
    <text evidence="2">The sequence shown here is derived from an EMBL/GenBank/DDBJ whole genome shotgun (WGS) entry which is preliminary data.</text>
</comment>
<dbReference type="EMBL" id="JACRSV010000004">
    <property type="protein sequence ID" value="MBC8560819.1"/>
    <property type="molecule type" value="Genomic_DNA"/>
</dbReference>
<sequence>MLEFKPLTIEDKDWMSVYYRKKDVSAAQFSFAANYVWRLAYPMAVSEEDGFFFAKVQIKEGYSFLCPIGDGDLDKAIGKIEEYCRENGLPVRLHGILEPDKEKLEQIYGTRMVFKNNRDDAEYVYEREALANLSGKRYHGKRNHIKRFMDNDWGYEPITEQNIEECVSMQREWCRQNGCASDDDKIDEGCAVMLALRNFFKLGFKGGLLRQNGKVVAFTIGEPVGNSTFAVHFEKAFSEIQGAYPAINQLFVQSEMEDFRYVNREEDTGSEGLRKAKLSYHPAFLLEKYTAELIG</sequence>
<dbReference type="AlphaFoldDB" id="A0A926I8B5"/>
<proteinExistence type="predicted"/>
<dbReference type="SUPFAM" id="SSF55729">
    <property type="entry name" value="Acyl-CoA N-acyltransferases (Nat)"/>
    <property type="match status" value="2"/>
</dbReference>
<feature type="domain" description="Phosphatidylglycerol lysyltransferase C-terminal" evidence="1">
    <location>
        <begin position="28"/>
        <end position="291"/>
    </location>
</feature>
<dbReference type="Gene3D" id="3.40.630.30">
    <property type="match status" value="1"/>
</dbReference>
<dbReference type="PANTHER" id="PTHR41373:SF1">
    <property type="entry name" value="PHOSPHATIDYLGLYCEROL LYSYLTRANSFERASE C-TERMINAL DOMAIN-CONTAINING PROTEIN"/>
    <property type="match status" value="1"/>
</dbReference>
<evidence type="ECO:0000313" key="2">
    <source>
        <dbReference type="EMBL" id="MBC8560819.1"/>
    </source>
</evidence>
<organism evidence="2 3">
    <name type="scientific">Fumia xinanensis</name>
    <dbReference type="NCBI Taxonomy" id="2763659"/>
    <lineage>
        <taxon>Bacteria</taxon>
        <taxon>Bacillati</taxon>
        <taxon>Bacillota</taxon>
        <taxon>Clostridia</taxon>
        <taxon>Eubacteriales</taxon>
        <taxon>Oscillospiraceae</taxon>
        <taxon>Fumia</taxon>
    </lineage>
</organism>
<protein>
    <submittedName>
        <fullName evidence="2">DUF2156 domain-containing protein</fullName>
    </submittedName>
</protein>
<dbReference type="PIRSF" id="PIRSF018688">
    <property type="entry name" value="UCP018688"/>
    <property type="match status" value="1"/>
</dbReference>
<dbReference type="PANTHER" id="PTHR41373">
    <property type="entry name" value="DUF2156 DOMAIN-CONTAINING PROTEIN"/>
    <property type="match status" value="1"/>
</dbReference>